<dbReference type="Pfam" id="PF14032">
    <property type="entry name" value="PknH_C"/>
    <property type="match status" value="1"/>
</dbReference>
<dbReference type="EMBL" id="JAGIOE010000001">
    <property type="protein sequence ID" value="MBP2375691.1"/>
    <property type="molecule type" value="Genomic_DNA"/>
</dbReference>
<reference evidence="3 4" key="1">
    <citation type="submission" date="2021-03" db="EMBL/GenBank/DDBJ databases">
        <title>Sequencing the genomes of 1000 actinobacteria strains.</title>
        <authorList>
            <person name="Klenk H.-P."/>
        </authorList>
    </citation>
    <scope>NUCLEOTIDE SEQUENCE [LARGE SCALE GENOMIC DNA]</scope>
    <source>
        <strain evidence="3 4">DSM 15454</strain>
    </source>
</reference>
<dbReference type="InterPro" id="IPR038232">
    <property type="entry name" value="PknH-like_Extracell_sf"/>
</dbReference>
<keyword evidence="1" id="KW-0732">Signal</keyword>
<dbReference type="PROSITE" id="PS51257">
    <property type="entry name" value="PROKAR_LIPOPROTEIN"/>
    <property type="match status" value="1"/>
</dbReference>
<dbReference type="Gene3D" id="3.40.1000.70">
    <property type="entry name" value="PknH-like extracellular domain"/>
    <property type="match status" value="1"/>
</dbReference>
<feature type="signal peptide" evidence="1">
    <location>
        <begin position="1"/>
        <end position="23"/>
    </location>
</feature>
<comment type="caution">
    <text evidence="3">The sequence shown here is derived from an EMBL/GenBank/DDBJ whole genome shotgun (WGS) entry which is preliminary data.</text>
</comment>
<proteinExistence type="predicted"/>
<organism evidence="3 4">
    <name type="scientific">Paeniglutamicibacter psychrophenolicus</name>
    <dbReference type="NCBI Taxonomy" id="257454"/>
    <lineage>
        <taxon>Bacteria</taxon>
        <taxon>Bacillati</taxon>
        <taxon>Actinomycetota</taxon>
        <taxon>Actinomycetes</taxon>
        <taxon>Micrococcales</taxon>
        <taxon>Micrococcaceae</taxon>
        <taxon>Paeniglutamicibacter</taxon>
    </lineage>
</organism>
<keyword evidence="4" id="KW-1185">Reference proteome</keyword>
<protein>
    <recommendedName>
        <fullName evidence="2">PknH-like extracellular domain-containing protein</fullName>
    </recommendedName>
</protein>
<evidence type="ECO:0000256" key="1">
    <source>
        <dbReference type="SAM" id="SignalP"/>
    </source>
</evidence>
<gene>
    <name evidence="3" type="ORF">JOF46_003603</name>
</gene>
<dbReference type="RefSeq" id="WP_209909696.1">
    <property type="nucleotide sequence ID" value="NZ_BAAAMI010000016.1"/>
</dbReference>
<dbReference type="InterPro" id="IPR026954">
    <property type="entry name" value="PknH-like_Extracell"/>
</dbReference>
<feature type="domain" description="PknH-like extracellular" evidence="2">
    <location>
        <begin position="48"/>
        <end position="219"/>
    </location>
</feature>
<evidence type="ECO:0000313" key="3">
    <source>
        <dbReference type="EMBL" id="MBP2375691.1"/>
    </source>
</evidence>
<name>A0ABS4WHK6_9MICC</name>
<dbReference type="Proteomes" id="UP000766570">
    <property type="component" value="Unassembled WGS sequence"/>
</dbReference>
<evidence type="ECO:0000313" key="4">
    <source>
        <dbReference type="Proteomes" id="UP000766570"/>
    </source>
</evidence>
<evidence type="ECO:0000259" key="2">
    <source>
        <dbReference type="Pfam" id="PF14032"/>
    </source>
</evidence>
<feature type="chain" id="PRO_5046543882" description="PknH-like extracellular domain-containing protein" evidence="1">
    <location>
        <begin position="24"/>
        <end position="228"/>
    </location>
</feature>
<sequence length="228" mass="23430">MKKRALLLFPLAAALLLTGCADAGSTAAAAGQLDARALSDIANVVAGDNDKAIIIDKESLKTQIPLAEKARKAMKVTPESCTEFVGGDIAEELEKMNVVSVSLPGSTPLQGIQVGLASYGDPADAATNMAQAEEILKDCANFSFSLQGQETTMGVKPLAAKTAASKTSAIQTSTSAGDTTISTVSVNALEGQNVITVAVMGGTDTRQDIAQAEELADTVLKLVEEKTS</sequence>
<accession>A0ABS4WHK6</accession>